<name>A0A1F6VI42_9PROT</name>
<dbReference type="PANTHER" id="PTHR43289">
    <property type="entry name" value="MITOGEN-ACTIVATED PROTEIN KINASE KINASE KINASE 20-RELATED"/>
    <property type="match status" value="1"/>
</dbReference>
<evidence type="ECO:0000256" key="4">
    <source>
        <dbReference type="ARBA" id="ARBA00022741"/>
    </source>
</evidence>
<feature type="domain" description="Protein kinase" evidence="10">
    <location>
        <begin position="42"/>
        <end position="298"/>
    </location>
</feature>
<evidence type="ECO:0000256" key="9">
    <source>
        <dbReference type="SAM" id="Phobius"/>
    </source>
</evidence>
<evidence type="ECO:0000256" key="6">
    <source>
        <dbReference type="ARBA" id="ARBA00022840"/>
    </source>
</evidence>
<keyword evidence="2" id="KW-0723">Serine/threonine-protein kinase</keyword>
<evidence type="ECO:0000256" key="5">
    <source>
        <dbReference type="ARBA" id="ARBA00022777"/>
    </source>
</evidence>
<evidence type="ECO:0000313" key="11">
    <source>
        <dbReference type="EMBL" id="OGI69249.1"/>
    </source>
</evidence>
<dbReference type="CDD" id="cd14014">
    <property type="entry name" value="STKc_PknB_like"/>
    <property type="match status" value="1"/>
</dbReference>
<accession>A0A1F6VI42</accession>
<dbReference type="AlphaFoldDB" id="A0A1F6VI42"/>
<dbReference type="PROSITE" id="PS50011">
    <property type="entry name" value="PROTEIN_KINASE_DOM"/>
    <property type="match status" value="1"/>
</dbReference>
<protein>
    <recommendedName>
        <fullName evidence="1">non-specific serine/threonine protein kinase</fullName>
        <ecNumber evidence="1">2.7.11.1</ecNumber>
    </recommendedName>
</protein>
<dbReference type="InterPro" id="IPR011009">
    <property type="entry name" value="Kinase-like_dom_sf"/>
</dbReference>
<keyword evidence="6 7" id="KW-0067">ATP-binding</keyword>
<keyword evidence="9" id="KW-0472">Membrane</keyword>
<dbReference type="GO" id="GO:0004674">
    <property type="term" value="F:protein serine/threonine kinase activity"/>
    <property type="evidence" value="ECO:0007669"/>
    <property type="project" value="UniProtKB-KW"/>
</dbReference>
<evidence type="ECO:0000259" key="10">
    <source>
        <dbReference type="PROSITE" id="PS50011"/>
    </source>
</evidence>
<feature type="transmembrane region" description="Helical" evidence="9">
    <location>
        <begin position="333"/>
        <end position="355"/>
    </location>
</feature>
<keyword evidence="3" id="KW-0808">Transferase</keyword>
<comment type="caution">
    <text evidence="11">The sequence shown here is derived from an EMBL/GenBank/DDBJ whole genome shotgun (WGS) entry which is preliminary data.</text>
</comment>
<dbReference type="SMART" id="SM00220">
    <property type="entry name" value="S_TKc"/>
    <property type="match status" value="1"/>
</dbReference>
<reference evidence="11 12" key="1">
    <citation type="journal article" date="2016" name="Nat. Commun.">
        <title>Thousands of microbial genomes shed light on interconnected biogeochemical processes in an aquifer system.</title>
        <authorList>
            <person name="Anantharaman K."/>
            <person name="Brown C.T."/>
            <person name="Hug L.A."/>
            <person name="Sharon I."/>
            <person name="Castelle C.J."/>
            <person name="Probst A.J."/>
            <person name="Thomas B.C."/>
            <person name="Singh A."/>
            <person name="Wilkins M.J."/>
            <person name="Karaoz U."/>
            <person name="Brodie E.L."/>
            <person name="Williams K.H."/>
            <person name="Hubbard S.S."/>
            <person name="Banfield J.F."/>
        </authorList>
    </citation>
    <scope>NUCLEOTIDE SEQUENCE [LARGE SCALE GENOMIC DNA]</scope>
</reference>
<evidence type="ECO:0000256" key="1">
    <source>
        <dbReference type="ARBA" id="ARBA00012513"/>
    </source>
</evidence>
<dbReference type="Gene3D" id="1.10.510.10">
    <property type="entry name" value="Transferase(Phosphotransferase) domain 1"/>
    <property type="match status" value="1"/>
</dbReference>
<evidence type="ECO:0000256" key="7">
    <source>
        <dbReference type="PROSITE-ProRule" id="PRU10141"/>
    </source>
</evidence>
<keyword evidence="9" id="KW-0812">Transmembrane</keyword>
<evidence type="ECO:0000256" key="3">
    <source>
        <dbReference type="ARBA" id="ARBA00022679"/>
    </source>
</evidence>
<evidence type="ECO:0000256" key="2">
    <source>
        <dbReference type="ARBA" id="ARBA00022527"/>
    </source>
</evidence>
<dbReference type="PROSITE" id="PS00107">
    <property type="entry name" value="PROTEIN_KINASE_ATP"/>
    <property type="match status" value="1"/>
</dbReference>
<dbReference type="EC" id="2.7.11.1" evidence="1"/>
<feature type="binding site" evidence="7">
    <location>
        <position position="71"/>
    </location>
    <ligand>
        <name>ATP</name>
        <dbReference type="ChEBI" id="CHEBI:30616"/>
    </ligand>
</feature>
<feature type="compositionally biased region" description="Low complexity" evidence="8">
    <location>
        <begin position="368"/>
        <end position="384"/>
    </location>
</feature>
<dbReference type="PROSITE" id="PS00108">
    <property type="entry name" value="PROTEIN_KINASE_ST"/>
    <property type="match status" value="1"/>
</dbReference>
<dbReference type="EMBL" id="MFSP01000024">
    <property type="protein sequence ID" value="OGI69249.1"/>
    <property type="molecule type" value="Genomic_DNA"/>
</dbReference>
<dbReference type="InterPro" id="IPR000719">
    <property type="entry name" value="Prot_kinase_dom"/>
</dbReference>
<evidence type="ECO:0000256" key="8">
    <source>
        <dbReference type="SAM" id="MobiDB-lite"/>
    </source>
</evidence>
<dbReference type="GO" id="GO:0005524">
    <property type="term" value="F:ATP binding"/>
    <property type="evidence" value="ECO:0007669"/>
    <property type="project" value="UniProtKB-UniRule"/>
</dbReference>
<dbReference type="Proteomes" id="UP000179076">
    <property type="component" value="Unassembled WGS sequence"/>
</dbReference>
<keyword evidence="5" id="KW-0418">Kinase</keyword>
<proteinExistence type="predicted"/>
<evidence type="ECO:0000313" key="12">
    <source>
        <dbReference type="Proteomes" id="UP000179076"/>
    </source>
</evidence>
<gene>
    <name evidence="11" type="ORF">A2W18_02285</name>
</gene>
<dbReference type="InterPro" id="IPR017441">
    <property type="entry name" value="Protein_kinase_ATP_BS"/>
</dbReference>
<dbReference type="PANTHER" id="PTHR43289:SF6">
    <property type="entry name" value="SERINE_THREONINE-PROTEIN KINASE NEKL-3"/>
    <property type="match status" value="1"/>
</dbReference>
<organism evidence="11 12">
    <name type="scientific">Candidatus Muproteobacteria bacterium RBG_16_60_9</name>
    <dbReference type="NCBI Taxonomy" id="1817755"/>
    <lineage>
        <taxon>Bacteria</taxon>
        <taxon>Pseudomonadati</taxon>
        <taxon>Pseudomonadota</taxon>
        <taxon>Candidatus Muproteobacteria</taxon>
    </lineage>
</organism>
<keyword evidence="9" id="KW-1133">Transmembrane helix</keyword>
<dbReference type="Gene3D" id="3.30.200.20">
    <property type="entry name" value="Phosphorylase Kinase, domain 1"/>
    <property type="match status" value="1"/>
</dbReference>
<dbReference type="Pfam" id="PF00069">
    <property type="entry name" value="Pkinase"/>
    <property type="match status" value="1"/>
</dbReference>
<dbReference type="InterPro" id="IPR008271">
    <property type="entry name" value="Ser/Thr_kinase_AS"/>
</dbReference>
<feature type="region of interest" description="Disordered" evidence="8">
    <location>
        <begin position="362"/>
        <end position="417"/>
    </location>
</feature>
<keyword evidence="4 7" id="KW-0547">Nucleotide-binding</keyword>
<sequence>MQTGSTIVLKPNLPGPRLVAPMTSAGALADRPFAPGTQLDRYLILERIGGGGTGQVYRARDTELDREVALKVLARRTPRQPDDLNRVRAEAQAQARLRSPHVVTLYSMLELPFAAVLVLEYVDGETLDKRIGTHGTLTPRDATAIFEQALLGLAHVHEMGVTHRDLKPSNLLVSASGLVKIMDFSVARLSSHDAFPPRTMVGTLLYSAPEQISGRNADARSDIYAMGMSLYEAITGRLPFEHKSEYALIHAHVQEQPPRPRDLAPSLPPAFERVILKAIEKDPERRYRDALEFRTALLKVGAGSGRHITITQPANAYGPVPLPKYHGRSARRVFAGFALDLLLVTAACGMLYSLILSPGQNPTPSPAPTVAATSKTPTAAAPRPVRVRAKAASTKSTPAPNVRGNDPYQSLRKAWSD</sequence>
<dbReference type="SUPFAM" id="SSF56112">
    <property type="entry name" value="Protein kinase-like (PK-like)"/>
    <property type="match status" value="1"/>
</dbReference>
<dbReference type="FunFam" id="1.10.510.10:FF:000021">
    <property type="entry name" value="Serine/threonine protein kinase"/>
    <property type="match status" value="1"/>
</dbReference>